<dbReference type="EMBL" id="CP001857">
    <property type="protein sequence ID" value="ADB58822.1"/>
    <property type="molecule type" value="Genomic_DNA"/>
</dbReference>
<dbReference type="KEGG" id="apo:Arcpr_1778"/>
<gene>
    <name evidence="1" type="ordered locus">Arcpr_1778</name>
</gene>
<dbReference type="PaxDb" id="572546-Arcpr_1778"/>
<accession>D2RFC8</accession>
<reference evidence="1 2" key="1">
    <citation type="journal article" date="2010" name="Stand. Genomic Sci.">
        <title>Complete genome sequence of Archaeoglobus profundus type strain (AV18).</title>
        <authorList>
            <person name="von Jan M."/>
            <person name="Lapidus A."/>
            <person name="Del Rio T.G."/>
            <person name="Copeland A."/>
            <person name="Tice H."/>
            <person name="Cheng J.F."/>
            <person name="Lucas S."/>
            <person name="Chen F."/>
            <person name="Nolan M."/>
            <person name="Goodwin L."/>
            <person name="Han C."/>
            <person name="Pitluck S."/>
            <person name="Liolios K."/>
            <person name="Ivanova N."/>
            <person name="Mavromatis K."/>
            <person name="Ovchinnikova G."/>
            <person name="Chertkov O."/>
            <person name="Pati A."/>
            <person name="Chen A."/>
            <person name="Palaniappan K."/>
            <person name="Land M."/>
            <person name="Hauser L."/>
            <person name="Chang Y.J."/>
            <person name="Jeffries C.D."/>
            <person name="Saunders E."/>
            <person name="Brettin T."/>
            <person name="Detter J.C."/>
            <person name="Chain P."/>
            <person name="Eichinger K."/>
            <person name="Huber H."/>
            <person name="Spring S."/>
            <person name="Rohde M."/>
            <person name="Goker M."/>
            <person name="Wirth R."/>
            <person name="Woyke T."/>
            <person name="Bristow J."/>
            <person name="Eisen J.A."/>
            <person name="Markowitz V."/>
            <person name="Hugenholtz P."/>
            <person name="Kyrpides N.C."/>
            <person name="Klenk H.P."/>
        </authorList>
    </citation>
    <scope>NUCLEOTIDE SEQUENCE [LARGE SCALE GENOMIC DNA]</scope>
    <source>
        <strain evidence="2">DSM 5631 / JCM 9629 / NBRC 100127 / Av18</strain>
    </source>
</reference>
<keyword evidence="2" id="KW-1185">Reference proteome</keyword>
<protein>
    <submittedName>
        <fullName evidence="1">Uncharacterized protein</fullName>
    </submittedName>
</protein>
<organism evidence="1 2">
    <name type="scientific">Archaeoglobus profundus (strain DSM 5631 / JCM 9629 / NBRC 100127 / Av18)</name>
    <dbReference type="NCBI Taxonomy" id="572546"/>
    <lineage>
        <taxon>Archaea</taxon>
        <taxon>Methanobacteriati</taxon>
        <taxon>Methanobacteriota</taxon>
        <taxon>Archaeoglobi</taxon>
        <taxon>Archaeoglobales</taxon>
        <taxon>Archaeoglobaceae</taxon>
        <taxon>Archaeoglobus</taxon>
    </lineage>
</organism>
<name>D2RFC8_ARCPA</name>
<evidence type="ECO:0000313" key="1">
    <source>
        <dbReference type="EMBL" id="ADB58822.1"/>
    </source>
</evidence>
<evidence type="ECO:0000313" key="2">
    <source>
        <dbReference type="Proteomes" id="UP000001901"/>
    </source>
</evidence>
<sequence>MNTMPRKGFKSITISEDLYWKLVEKATVLGISPHELIRQLLEGADRTTIDDLSDVGLNTLLHREEQRNALKVEIDETDHIIFKCAHCGSELILFRIEHNPSRTDLYFLCPSCWTVIYTKHNNPATPLEVWQRIAKAKEDSPNKTEEQLVYTIVRDRANDIAKIIVKSAIAALKGYDYIGYSNSYFEIPLNINEQFKAVFYDIESNAEFDFKFIPYYSKCIGEVFKFENMKLKVPEHVFAEVLVDLLLNNILKDLSPKSAGQYALYTFNWRYIPRELLFPVTYNTDNGPQRYKPLKALTNLYREYRFHWGIKDELSRIDTLLQQVGKFKKIDMNTFSKIFGGRFDAPEYIRAYLKLIDWGIIFIEFRDEVYILLHRNWLKKNKF</sequence>
<dbReference type="Proteomes" id="UP000001901">
    <property type="component" value="Chromosome"/>
</dbReference>
<proteinExistence type="predicted"/>
<dbReference type="AlphaFoldDB" id="D2RFC8"/>
<dbReference type="HOGENOM" id="CLU_720811_0_0_2"/>